<dbReference type="SUPFAM" id="SSF52922">
    <property type="entry name" value="TK C-terminal domain-like"/>
    <property type="match status" value="1"/>
</dbReference>
<evidence type="ECO:0000259" key="13">
    <source>
        <dbReference type="SMART" id="SM00861"/>
    </source>
</evidence>
<dbReference type="AlphaFoldDB" id="A0A1I3N0G5"/>
<evidence type="ECO:0000256" key="12">
    <source>
        <dbReference type="ARBA" id="ARBA00023229"/>
    </source>
</evidence>
<evidence type="ECO:0000256" key="3">
    <source>
        <dbReference type="ARBA" id="ARBA00004980"/>
    </source>
</evidence>
<dbReference type="GeneID" id="96298020"/>
<proteinExistence type="inferred from homology"/>
<gene>
    <name evidence="14" type="ORF">SAMN05216275_10670</name>
</gene>
<evidence type="ECO:0000256" key="1">
    <source>
        <dbReference type="ARBA" id="ARBA00001946"/>
    </source>
</evidence>
<evidence type="ECO:0000256" key="4">
    <source>
        <dbReference type="ARBA" id="ARBA00011081"/>
    </source>
</evidence>
<evidence type="ECO:0000313" key="14">
    <source>
        <dbReference type="EMBL" id="SFJ02682.1"/>
    </source>
</evidence>
<evidence type="ECO:0000256" key="10">
    <source>
        <dbReference type="ARBA" id="ARBA00022977"/>
    </source>
</evidence>
<name>A0A1I3N0G5_9ACTN</name>
<dbReference type="InterPro" id="IPR009014">
    <property type="entry name" value="Transketo_C/PFOR_II"/>
</dbReference>
<dbReference type="Pfam" id="PF13292">
    <property type="entry name" value="DXP_synthase_N"/>
    <property type="match status" value="1"/>
</dbReference>
<dbReference type="GO" id="GO:0009228">
    <property type="term" value="P:thiamine biosynthetic process"/>
    <property type="evidence" value="ECO:0007669"/>
    <property type="project" value="UniProtKB-KW"/>
</dbReference>
<comment type="subunit">
    <text evidence="5">Homodimer.</text>
</comment>
<dbReference type="PANTHER" id="PTHR43322">
    <property type="entry name" value="1-D-DEOXYXYLULOSE 5-PHOSPHATE SYNTHASE-RELATED"/>
    <property type="match status" value="1"/>
</dbReference>
<evidence type="ECO:0000313" key="15">
    <source>
        <dbReference type="Proteomes" id="UP000199111"/>
    </source>
</evidence>
<dbReference type="GO" id="GO:0016114">
    <property type="term" value="P:terpenoid biosynthetic process"/>
    <property type="evidence" value="ECO:0007669"/>
    <property type="project" value="InterPro"/>
</dbReference>
<dbReference type="SUPFAM" id="SSF52518">
    <property type="entry name" value="Thiamin diphosphate-binding fold (THDP-binding)"/>
    <property type="match status" value="1"/>
</dbReference>
<dbReference type="PROSITE" id="PS00802">
    <property type="entry name" value="TRANSKETOLASE_2"/>
    <property type="match status" value="1"/>
</dbReference>
<keyword evidence="10" id="KW-0784">Thiamine biosynthesis</keyword>
<evidence type="ECO:0000256" key="9">
    <source>
        <dbReference type="ARBA" id="ARBA00022842"/>
    </source>
</evidence>
<reference evidence="15" key="1">
    <citation type="submission" date="2016-10" db="EMBL/GenBank/DDBJ databases">
        <authorList>
            <person name="Varghese N."/>
            <person name="Submissions S."/>
        </authorList>
    </citation>
    <scope>NUCLEOTIDE SEQUENCE [LARGE SCALE GENOMIC DNA]</scope>
    <source>
        <strain evidence="15">CGMCC 4.2126</strain>
    </source>
</reference>
<comment type="similarity">
    <text evidence="4">Belongs to the transketolase family. DXPS subfamily.</text>
</comment>
<dbReference type="Pfam" id="PF02779">
    <property type="entry name" value="Transket_pyr"/>
    <property type="match status" value="1"/>
</dbReference>
<dbReference type="InterPro" id="IPR029061">
    <property type="entry name" value="THDP-binding"/>
</dbReference>
<evidence type="ECO:0000256" key="2">
    <source>
        <dbReference type="ARBA" id="ARBA00001964"/>
    </source>
</evidence>
<keyword evidence="11" id="KW-0786">Thiamine pyrophosphate</keyword>
<keyword evidence="15" id="KW-1185">Reference proteome</keyword>
<dbReference type="NCBIfam" id="NF003933">
    <property type="entry name" value="PRK05444.2-2"/>
    <property type="match status" value="1"/>
</dbReference>
<evidence type="ECO:0000256" key="6">
    <source>
        <dbReference type="ARBA" id="ARBA00013150"/>
    </source>
</evidence>
<sequence length="592" mass="62480">MTRLPATLSADLTPEVLKRMDDEQLKQLAADLRRLLVRSVAVRGGHLGPNLGVVELTLALHRVFDSPRDVLLWDTGHQSYIHKMVTGRVPLFDELRAWGGLAGYPNREESEHDWVESSHAGNALAYAAGFALGRHDGHVVAIVGDGALTAGVALETLNDVVERDLDLILVINDNGRSYAPTTGALAAALRALRGPVGEQAAAVLSGAGVRYHGPVDGHDRVAVEEALRAAARDEGLRIVHAVTQKGRGYEPALADEVDHLHGVGPFDPLDGRPLTAPPGRIPVTEILARSLVEAGECDDRIHVITAAMGSASGLDPFRDRFPDRFHDVGIAEQYAVTLACGLAMSGARPVVAIHSTFLGRAFDQVLYEVGLHALEVVFLIDRAGITGGDGPSHNGLYDLAIAGHVPDALVLAPVDASGLKEALSRALEAGRPAFVRYSRALPAEPVARNAPAGPCERGLAVVGYGSTAPLAIEVAGMLRERGVPAEAEVTGQLLPVPAGLRKALDDADVVVVLEDHGVMGGFGEMLARTSGHGFAARLRVFGPPGRFLPHGDPVEVRRHLRLDADALTGAVQRLWLENAAGEVSRAGGAAPR</sequence>
<dbReference type="GO" id="GO:0005829">
    <property type="term" value="C:cytosol"/>
    <property type="evidence" value="ECO:0007669"/>
    <property type="project" value="TreeGrafter"/>
</dbReference>
<dbReference type="Gene3D" id="3.40.50.920">
    <property type="match status" value="1"/>
</dbReference>
<accession>A0A1I3N0G5</accession>
<dbReference type="EMBL" id="FOQY01000006">
    <property type="protein sequence ID" value="SFJ02682.1"/>
    <property type="molecule type" value="Genomic_DNA"/>
</dbReference>
<keyword evidence="9" id="KW-0460">Magnesium</keyword>
<comment type="cofactor">
    <cofactor evidence="1">
        <name>Mg(2+)</name>
        <dbReference type="ChEBI" id="CHEBI:18420"/>
    </cofactor>
</comment>
<dbReference type="InterPro" id="IPR020826">
    <property type="entry name" value="Transketolase_BS"/>
</dbReference>
<evidence type="ECO:0000256" key="5">
    <source>
        <dbReference type="ARBA" id="ARBA00011738"/>
    </source>
</evidence>
<dbReference type="SMART" id="SM00861">
    <property type="entry name" value="Transket_pyr"/>
    <property type="match status" value="1"/>
</dbReference>
<protein>
    <recommendedName>
        <fullName evidence="6">1-deoxy-D-xylulose-5-phosphate synthase</fullName>
        <ecNumber evidence="6">2.2.1.7</ecNumber>
    </recommendedName>
</protein>
<feature type="domain" description="Transketolase-like pyrimidine-binding" evidence="13">
    <location>
        <begin position="281"/>
        <end position="444"/>
    </location>
</feature>
<dbReference type="UniPathway" id="UPA00064">
    <property type="reaction ID" value="UER00091"/>
</dbReference>
<dbReference type="Gene3D" id="3.40.50.970">
    <property type="match status" value="2"/>
</dbReference>
<comment type="pathway">
    <text evidence="3">Metabolic intermediate biosynthesis; 1-deoxy-D-xylulose 5-phosphate biosynthesis; 1-deoxy-D-xylulose 5-phosphate from D-glyceraldehyde 3-phosphate and pyruvate: step 1/1.</text>
</comment>
<keyword evidence="7" id="KW-0808">Transferase</keyword>
<dbReference type="Proteomes" id="UP000199111">
    <property type="component" value="Unassembled WGS sequence"/>
</dbReference>
<dbReference type="InterPro" id="IPR005475">
    <property type="entry name" value="Transketolase-like_Pyr-bd"/>
</dbReference>
<dbReference type="InterPro" id="IPR005477">
    <property type="entry name" value="Dxylulose-5-P_synthase"/>
</dbReference>
<evidence type="ECO:0000256" key="8">
    <source>
        <dbReference type="ARBA" id="ARBA00022723"/>
    </source>
</evidence>
<dbReference type="GO" id="GO:0019288">
    <property type="term" value="P:isopentenyl diphosphate biosynthetic process, methylerythritol 4-phosphate pathway"/>
    <property type="evidence" value="ECO:0007669"/>
    <property type="project" value="TreeGrafter"/>
</dbReference>
<keyword evidence="12" id="KW-0414">Isoprene biosynthesis</keyword>
<dbReference type="EC" id="2.2.1.7" evidence="6"/>
<dbReference type="InterPro" id="IPR033248">
    <property type="entry name" value="Transketolase_C"/>
</dbReference>
<dbReference type="Pfam" id="PF02780">
    <property type="entry name" value="Transketolase_C"/>
    <property type="match status" value="1"/>
</dbReference>
<organism evidence="14 15">
    <name type="scientific">Streptosporangium canum</name>
    <dbReference type="NCBI Taxonomy" id="324952"/>
    <lineage>
        <taxon>Bacteria</taxon>
        <taxon>Bacillati</taxon>
        <taxon>Actinomycetota</taxon>
        <taxon>Actinomycetes</taxon>
        <taxon>Streptosporangiales</taxon>
        <taxon>Streptosporangiaceae</taxon>
        <taxon>Streptosporangium</taxon>
    </lineage>
</organism>
<dbReference type="PANTHER" id="PTHR43322:SF5">
    <property type="entry name" value="1-DEOXY-D-XYLULOSE-5-PHOSPHATE SYNTHASE, CHLOROPLASTIC"/>
    <property type="match status" value="1"/>
</dbReference>
<dbReference type="CDD" id="cd07033">
    <property type="entry name" value="TPP_PYR_DXS_TK_like"/>
    <property type="match status" value="1"/>
</dbReference>
<evidence type="ECO:0000256" key="7">
    <source>
        <dbReference type="ARBA" id="ARBA00022679"/>
    </source>
</evidence>
<comment type="cofactor">
    <cofactor evidence="2">
        <name>thiamine diphosphate</name>
        <dbReference type="ChEBI" id="CHEBI:58937"/>
    </cofactor>
</comment>
<dbReference type="CDD" id="cd02007">
    <property type="entry name" value="TPP_DXS"/>
    <property type="match status" value="1"/>
</dbReference>
<evidence type="ECO:0000256" key="11">
    <source>
        <dbReference type="ARBA" id="ARBA00023052"/>
    </source>
</evidence>
<dbReference type="GO" id="GO:0008661">
    <property type="term" value="F:1-deoxy-D-xylulose-5-phosphate synthase activity"/>
    <property type="evidence" value="ECO:0007669"/>
    <property type="project" value="UniProtKB-EC"/>
</dbReference>
<keyword evidence="8" id="KW-0479">Metal-binding</keyword>
<dbReference type="RefSeq" id="WP_218158688.1">
    <property type="nucleotide sequence ID" value="NZ_FOQY01000006.1"/>
</dbReference>
<dbReference type="GO" id="GO:0000287">
    <property type="term" value="F:magnesium ion binding"/>
    <property type="evidence" value="ECO:0007669"/>
    <property type="project" value="UniProtKB-ARBA"/>
</dbReference>